<comment type="catalytic activity">
    <reaction evidence="23">
        <text>(3E)-hexenoyl-CoA = (2E)-hexenoyl-CoA</text>
        <dbReference type="Rhea" id="RHEA:45736"/>
        <dbReference type="ChEBI" id="CHEBI:62077"/>
        <dbReference type="ChEBI" id="CHEBI:84790"/>
    </reaction>
    <physiologicalReaction direction="left-to-right" evidence="23">
        <dbReference type="Rhea" id="RHEA:45737"/>
    </physiologicalReaction>
</comment>
<comment type="catalytic activity">
    <reaction evidence="33">
        <text>(3S)-hydroxydecanoyl-CoA + NAD(+) = 3-oxodecanoyl-CoA + NADH + H(+)</text>
        <dbReference type="Rhea" id="RHEA:31187"/>
        <dbReference type="ChEBI" id="CHEBI:15378"/>
        <dbReference type="ChEBI" id="CHEBI:57540"/>
        <dbReference type="ChEBI" id="CHEBI:57945"/>
        <dbReference type="ChEBI" id="CHEBI:62548"/>
        <dbReference type="ChEBI" id="CHEBI:62616"/>
    </reaction>
    <physiologicalReaction direction="left-to-right" evidence="33">
        <dbReference type="Rhea" id="RHEA:31188"/>
    </physiologicalReaction>
</comment>
<dbReference type="InterPro" id="IPR018376">
    <property type="entry name" value="Enoyl-CoA_hyd/isom_CS"/>
</dbReference>
<dbReference type="FunFam" id="3.40.50.720:FF:000009">
    <property type="entry name" value="Fatty oxidation complex, alpha subunit"/>
    <property type="match status" value="1"/>
</dbReference>
<evidence type="ECO:0000256" key="9">
    <source>
        <dbReference type="ARBA" id="ARBA00022832"/>
    </source>
</evidence>
<feature type="domain" description="3-hydroxyacyl-CoA dehydrogenase C-terminal" evidence="37">
    <location>
        <begin position="490"/>
        <end position="593"/>
    </location>
</feature>
<dbReference type="GO" id="GO:0006635">
    <property type="term" value="P:fatty acid beta-oxidation"/>
    <property type="evidence" value="ECO:0007669"/>
    <property type="project" value="TreeGrafter"/>
</dbReference>
<keyword evidence="9" id="KW-0276">Fatty acid metabolism</keyword>
<dbReference type="Pfam" id="PF00378">
    <property type="entry name" value="ECH_1"/>
    <property type="match status" value="1"/>
</dbReference>
<gene>
    <name evidence="39" type="ORF">NDU88_004057</name>
</gene>
<evidence type="ECO:0000256" key="34">
    <source>
        <dbReference type="ARBA" id="ARBA00048911"/>
    </source>
</evidence>
<comment type="catalytic activity">
    <reaction evidence="1">
        <text>(3S)-hydroxyhexadecanoyl-CoA = (2E)-hexadecenoyl-CoA + H2O</text>
        <dbReference type="Rhea" id="RHEA:31163"/>
        <dbReference type="ChEBI" id="CHEBI:15377"/>
        <dbReference type="ChEBI" id="CHEBI:61526"/>
        <dbReference type="ChEBI" id="CHEBI:62613"/>
    </reaction>
    <physiologicalReaction direction="right-to-left" evidence="1">
        <dbReference type="Rhea" id="RHEA:31165"/>
    </physiologicalReaction>
</comment>
<keyword evidence="12" id="KW-0443">Lipid metabolism</keyword>
<dbReference type="SUPFAM" id="SSF52096">
    <property type="entry name" value="ClpP/crotonase"/>
    <property type="match status" value="1"/>
</dbReference>
<dbReference type="PANTHER" id="PTHR23309:SF49">
    <property type="entry name" value="PEROXISOMAL BIFUNCTIONAL ENZYME"/>
    <property type="match status" value="1"/>
</dbReference>
<evidence type="ECO:0000256" key="17">
    <source>
        <dbReference type="ARBA" id="ARBA00035760"/>
    </source>
</evidence>
<comment type="catalytic activity">
    <reaction evidence="35">
        <text>(3S)-hydroxyhexadecanedioyl-CoA + NAD(+) = 3-oxohexadecanedioyl-CoA + NADH + H(+)</text>
        <dbReference type="Rhea" id="RHEA:40267"/>
        <dbReference type="ChEBI" id="CHEBI:15378"/>
        <dbReference type="ChEBI" id="CHEBI:57540"/>
        <dbReference type="ChEBI" id="CHEBI:57945"/>
        <dbReference type="ChEBI" id="CHEBI:77080"/>
        <dbReference type="ChEBI" id="CHEBI:77081"/>
    </reaction>
    <physiologicalReaction direction="left-to-right" evidence="35">
        <dbReference type="Rhea" id="RHEA:40268"/>
    </physiologicalReaction>
</comment>
<protein>
    <recommendedName>
        <fullName evidence="30">Peroxisomal bifunctional enzyme</fullName>
        <ecNumber evidence="8">1.1.1.35</ecNumber>
        <ecNumber evidence="7">4.2.1.17</ecNumber>
        <ecNumber evidence="6">5.3.3.8</ecNumber>
    </recommendedName>
    <alternativeName>
        <fullName evidence="31">Multifunctional enzyme 1</fullName>
    </alternativeName>
</protein>
<organism evidence="39 40">
    <name type="scientific">Pleurodeles waltl</name>
    <name type="common">Iberian ribbed newt</name>
    <dbReference type="NCBI Taxonomy" id="8319"/>
    <lineage>
        <taxon>Eukaryota</taxon>
        <taxon>Metazoa</taxon>
        <taxon>Chordata</taxon>
        <taxon>Craniata</taxon>
        <taxon>Vertebrata</taxon>
        <taxon>Euteleostomi</taxon>
        <taxon>Amphibia</taxon>
        <taxon>Batrachia</taxon>
        <taxon>Caudata</taxon>
        <taxon>Salamandroidea</taxon>
        <taxon>Salamandridae</taxon>
        <taxon>Pleurodelinae</taxon>
        <taxon>Pleurodeles</taxon>
    </lineage>
</organism>
<dbReference type="InterPro" id="IPR006108">
    <property type="entry name" value="3HC_DH_C"/>
</dbReference>
<evidence type="ECO:0000256" key="5">
    <source>
        <dbReference type="ARBA" id="ARBA00011245"/>
    </source>
</evidence>
<comment type="subcellular location">
    <subcellularLocation>
        <location evidence="2">Peroxisome</location>
    </subcellularLocation>
</comment>
<evidence type="ECO:0000256" key="29">
    <source>
        <dbReference type="ARBA" id="ARBA00038365"/>
    </source>
</evidence>
<evidence type="ECO:0000256" key="32">
    <source>
        <dbReference type="ARBA" id="ARBA00047613"/>
    </source>
</evidence>
<evidence type="ECO:0000256" key="28">
    <source>
        <dbReference type="ARBA" id="ARBA00036989"/>
    </source>
</evidence>
<keyword evidence="16" id="KW-0511">Multifunctional enzyme</keyword>
<comment type="similarity">
    <text evidence="29">In the C-terminal section; belongs to the 3-hydroxyacyl-CoA dehydrogenase family.</text>
</comment>
<comment type="catalytic activity">
    <reaction evidence="22">
        <text>(3Z)-hexenoyl-CoA = (2E)-hexenoyl-CoA</text>
        <dbReference type="Rhea" id="RHEA:45748"/>
        <dbReference type="ChEBI" id="CHEBI:62077"/>
        <dbReference type="ChEBI" id="CHEBI:85415"/>
    </reaction>
    <physiologicalReaction direction="left-to-right" evidence="22">
        <dbReference type="Rhea" id="RHEA:45749"/>
    </physiologicalReaction>
</comment>
<dbReference type="Gene3D" id="1.10.1040.50">
    <property type="match status" value="1"/>
</dbReference>
<evidence type="ECO:0000256" key="31">
    <source>
        <dbReference type="ARBA" id="ARBA00042031"/>
    </source>
</evidence>
<evidence type="ECO:0000256" key="6">
    <source>
        <dbReference type="ARBA" id="ARBA00012064"/>
    </source>
</evidence>
<dbReference type="EC" id="5.3.3.8" evidence="6"/>
<dbReference type="FunFam" id="3.90.226.10:FF:000052">
    <property type="entry name" value="Peroxisomal bifunctional enzyme"/>
    <property type="match status" value="1"/>
</dbReference>
<dbReference type="EC" id="4.2.1.17" evidence="7"/>
<comment type="catalytic activity">
    <reaction evidence="24">
        <text>(3S)-hydroxyhexanoyl-CoA = (2E)-hexenoyl-CoA + H2O</text>
        <dbReference type="Rhea" id="RHEA:30547"/>
        <dbReference type="ChEBI" id="CHEBI:15377"/>
        <dbReference type="ChEBI" id="CHEBI:62075"/>
        <dbReference type="ChEBI" id="CHEBI:62077"/>
    </reaction>
    <physiologicalReaction direction="right-to-left" evidence="24">
        <dbReference type="Rhea" id="RHEA:30549"/>
    </physiologicalReaction>
</comment>
<dbReference type="GO" id="GO:0005777">
    <property type="term" value="C:peroxisome"/>
    <property type="evidence" value="ECO:0007669"/>
    <property type="project" value="UniProtKB-SubCell"/>
</dbReference>
<dbReference type="GO" id="GO:0003857">
    <property type="term" value="F:(3S)-3-hydroxyacyl-CoA dehydrogenase (NAD+) activity"/>
    <property type="evidence" value="ECO:0007669"/>
    <property type="project" value="UniProtKB-EC"/>
</dbReference>
<comment type="catalytic activity">
    <reaction evidence="28">
        <text>(2E)-hexadecenedioyl-CoA + H2O = (3S)-hydroxyhexadecanedioyl-CoA</text>
        <dbReference type="Rhea" id="RHEA:40259"/>
        <dbReference type="ChEBI" id="CHEBI:15377"/>
        <dbReference type="ChEBI" id="CHEBI:77075"/>
        <dbReference type="ChEBI" id="CHEBI:77080"/>
    </reaction>
    <physiologicalReaction direction="left-to-right" evidence="28">
        <dbReference type="Rhea" id="RHEA:40260"/>
    </physiologicalReaction>
</comment>
<dbReference type="PANTHER" id="PTHR23309">
    <property type="entry name" value="3-HYDROXYACYL-COA DEHYROGENASE"/>
    <property type="match status" value="1"/>
</dbReference>
<evidence type="ECO:0000256" key="7">
    <source>
        <dbReference type="ARBA" id="ARBA00012076"/>
    </source>
</evidence>
<evidence type="ECO:0000256" key="21">
    <source>
        <dbReference type="ARBA" id="ARBA00035959"/>
    </source>
</evidence>
<evidence type="ECO:0000256" key="12">
    <source>
        <dbReference type="ARBA" id="ARBA00023098"/>
    </source>
</evidence>
<evidence type="ECO:0000256" key="2">
    <source>
        <dbReference type="ARBA" id="ARBA00004275"/>
    </source>
</evidence>
<evidence type="ECO:0000256" key="4">
    <source>
        <dbReference type="ARBA" id="ARBA00008750"/>
    </source>
</evidence>
<dbReference type="EC" id="1.1.1.35" evidence="8"/>
<dbReference type="InterPro" id="IPR029045">
    <property type="entry name" value="ClpP/crotonase-like_dom_sf"/>
</dbReference>
<comment type="pathway">
    <text evidence="3">Lipid metabolism; fatty acid beta-oxidation.</text>
</comment>
<name>A0AAV7UEA0_PLEWA</name>
<evidence type="ECO:0000313" key="40">
    <source>
        <dbReference type="Proteomes" id="UP001066276"/>
    </source>
</evidence>
<comment type="subunit">
    <text evidence="5">Monomer.</text>
</comment>
<dbReference type="EMBL" id="JANPWB010000005">
    <property type="protein sequence ID" value="KAJ1187280.1"/>
    <property type="molecule type" value="Genomic_DNA"/>
</dbReference>
<dbReference type="GO" id="GO:0070403">
    <property type="term" value="F:NAD+ binding"/>
    <property type="evidence" value="ECO:0007669"/>
    <property type="project" value="InterPro"/>
</dbReference>
<dbReference type="CDD" id="cd06558">
    <property type="entry name" value="crotonase-like"/>
    <property type="match status" value="1"/>
</dbReference>
<keyword evidence="11" id="KW-0520">NAD</keyword>
<keyword evidence="10" id="KW-0560">Oxidoreductase</keyword>
<evidence type="ECO:0000256" key="13">
    <source>
        <dbReference type="ARBA" id="ARBA00023140"/>
    </source>
</evidence>
<dbReference type="Pfam" id="PF02737">
    <property type="entry name" value="3HCDH_N"/>
    <property type="match status" value="1"/>
</dbReference>
<evidence type="ECO:0000256" key="22">
    <source>
        <dbReference type="ARBA" id="ARBA00036336"/>
    </source>
</evidence>
<evidence type="ECO:0000256" key="3">
    <source>
        <dbReference type="ARBA" id="ARBA00005005"/>
    </source>
</evidence>
<evidence type="ECO:0000256" key="25">
    <source>
        <dbReference type="ARBA" id="ARBA00036472"/>
    </source>
</evidence>
<evidence type="ECO:0000256" key="26">
    <source>
        <dbReference type="ARBA" id="ARBA00036570"/>
    </source>
</evidence>
<evidence type="ECO:0000256" key="36">
    <source>
        <dbReference type="RuleBase" id="RU003707"/>
    </source>
</evidence>
<keyword evidence="40" id="KW-1185">Reference proteome</keyword>
<feature type="domain" description="3-hydroxyacyl-CoA dehydrogenase NAD binding" evidence="38">
    <location>
        <begin position="308"/>
        <end position="486"/>
    </location>
</feature>
<dbReference type="InterPro" id="IPR008927">
    <property type="entry name" value="6-PGluconate_DH-like_C_sf"/>
</dbReference>
<dbReference type="SUPFAM" id="SSF51735">
    <property type="entry name" value="NAD(P)-binding Rossmann-fold domains"/>
    <property type="match status" value="1"/>
</dbReference>
<comment type="caution">
    <text evidence="39">The sequence shown here is derived from an EMBL/GenBank/DDBJ whole genome shotgun (WGS) entry which is preliminary data.</text>
</comment>
<evidence type="ECO:0000256" key="23">
    <source>
        <dbReference type="ARBA" id="ARBA00036353"/>
    </source>
</evidence>
<proteinExistence type="inferred from homology"/>
<evidence type="ECO:0000256" key="24">
    <source>
        <dbReference type="ARBA" id="ARBA00036370"/>
    </source>
</evidence>
<evidence type="ECO:0000259" key="37">
    <source>
        <dbReference type="Pfam" id="PF00725"/>
    </source>
</evidence>
<dbReference type="Pfam" id="PF00725">
    <property type="entry name" value="3HCDH"/>
    <property type="match status" value="2"/>
</dbReference>
<comment type="catalytic activity">
    <reaction evidence="26">
        <text>(3E,5Z)-tetradecadienoyl-CoA = (2E,5Z)-tetradecadienoyl-CoA</text>
        <dbReference type="Rhea" id="RHEA:47464"/>
        <dbReference type="ChEBI" id="CHEBI:71586"/>
        <dbReference type="ChEBI" id="CHEBI:87701"/>
    </reaction>
    <physiologicalReaction direction="right-to-left" evidence="26">
        <dbReference type="Rhea" id="RHEA:47466"/>
    </physiologicalReaction>
</comment>
<evidence type="ECO:0000256" key="14">
    <source>
        <dbReference type="ARBA" id="ARBA00023235"/>
    </source>
</evidence>
<evidence type="ECO:0000256" key="33">
    <source>
        <dbReference type="ARBA" id="ARBA00048361"/>
    </source>
</evidence>
<feature type="domain" description="3-hydroxyacyl-CoA dehydrogenase C-terminal" evidence="37">
    <location>
        <begin position="634"/>
        <end position="720"/>
    </location>
</feature>
<comment type="similarity">
    <text evidence="4">In the N-terminal section; belongs to the enoyl-CoA hydratase/isomerase family.</text>
</comment>
<evidence type="ECO:0000256" key="10">
    <source>
        <dbReference type="ARBA" id="ARBA00023002"/>
    </source>
</evidence>
<dbReference type="InterPro" id="IPR001753">
    <property type="entry name" value="Enoyl-CoA_hydra/iso"/>
</dbReference>
<sequence length="734" mass="80592">MSASKETEGAVAVITIRNPPVNALSQQAVESILKVLKEVQFDPAVKAIVICGENGKFSAGADIRTFENIGQKSDSLSHFLEDVNSMAEKSEKPVIAAIEGVALGGGLELALGCHYRVAHVKARLGLTEVLLGIFPGAGGTQRLPRLIGLLPALEMITTGKIVFAPVALKLGLIDSVTEDNTIKAAIHFAQNVIGKPLESRRLCTKPIQCPPNMETIFNDSKIKLKKLFHGAISHQLCVEAIRAAVQLPFAEGILKERELLFSIFNSEQARDQAKARQYAFFAERRVTKWTTPSGANWKSASPHPIGVAAVIGLGTMGRGIVVCLAKAQIQVIAVEQDGKQLEMGRKAVTKILERETLTMQQRGLALMSDSFGSITFTLDFNSLKNADLVIEAVYENMALKKEIFKQLSSICMPEAFLCTNTSGLNIDEIASVTGRPHLVIGTHFFSPAHIMKLLEVVRGYHSSPTTISTVINLSKVLGKIGVVVGNCPSFVGNRMMGPYLHQAIFLLEDGCYPEEVDKVLEEFGLAMGPFRMSDLVGLDVGWRSRMESGLTGPKLLPGALVRQREGKRYSPLPDILCEKGRFGQKTGRGWYQYETVGGRNAVPDPWVQNFLHDYRKAHTIKQKPTSQNEILEWCLYPLINEGFNVLEEEIASGPEDIDVIYNNGYGWPRHMGGPMFYASMVGLPKVLTKLEVFYENNPDIPSLKPSGLLKKLVKQGSPPLKEWRSQLGYQNSKL</sequence>
<evidence type="ECO:0000256" key="30">
    <source>
        <dbReference type="ARBA" id="ARBA00039632"/>
    </source>
</evidence>
<dbReference type="Gene3D" id="3.90.226.10">
    <property type="entry name" value="2-enoyl-CoA Hydratase, Chain A, domain 1"/>
    <property type="match status" value="1"/>
</dbReference>
<comment type="similarity">
    <text evidence="36">Belongs to the enoyl-CoA hydratase/isomerase family.</text>
</comment>
<evidence type="ECO:0000313" key="39">
    <source>
        <dbReference type="EMBL" id="KAJ1187280.1"/>
    </source>
</evidence>
<evidence type="ECO:0000256" key="27">
    <source>
        <dbReference type="ARBA" id="ARBA00036656"/>
    </source>
</evidence>
<dbReference type="Gene3D" id="3.40.50.720">
    <property type="entry name" value="NAD(P)-binding Rossmann-like Domain"/>
    <property type="match status" value="1"/>
</dbReference>
<dbReference type="GO" id="GO:0004300">
    <property type="term" value="F:enoyl-CoA hydratase activity"/>
    <property type="evidence" value="ECO:0007669"/>
    <property type="project" value="UniProtKB-EC"/>
</dbReference>
<dbReference type="InterPro" id="IPR006176">
    <property type="entry name" value="3-OHacyl-CoA_DH_NAD-bd"/>
</dbReference>
<evidence type="ECO:0000256" key="20">
    <source>
        <dbReference type="ARBA" id="ARBA00035949"/>
    </source>
</evidence>
<evidence type="ECO:0000259" key="38">
    <source>
        <dbReference type="Pfam" id="PF02737"/>
    </source>
</evidence>
<comment type="catalytic activity">
    <reaction evidence="27">
        <text>(3E)-decenoyl-CoA = (2E)-decenoyl-CoA</text>
        <dbReference type="Rhea" id="RHEA:45752"/>
        <dbReference type="ChEBI" id="CHEBI:61406"/>
        <dbReference type="ChEBI" id="CHEBI:84793"/>
    </reaction>
    <physiologicalReaction direction="left-to-right" evidence="27">
        <dbReference type="Rhea" id="RHEA:45753"/>
    </physiologicalReaction>
</comment>
<keyword evidence="14" id="KW-0413">Isomerase</keyword>
<comment type="catalytic activity">
    <reaction evidence="34">
        <text>a (3S)-3-hydroxyacyl-CoA + NAD(+) = a 3-oxoacyl-CoA + NADH + H(+)</text>
        <dbReference type="Rhea" id="RHEA:22432"/>
        <dbReference type="ChEBI" id="CHEBI:15378"/>
        <dbReference type="ChEBI" id="CHEBI:57318"/>
        <dbReference type="ChEBI" id="CHEBI:57540"/>
        <dbReference type="ChEBI" id="CHEBI:57945"/>
        <dbReference type="ChEBI" id="CHEBI:90726"/>
        <dbReference type="EC" id="1.1.1.35"/>
    </reaction>
    <physiologicalReaction direction="left-to-right" evidence="34">
        <dbReference type="Rhea" id="RHEA:22433"/>
    </physiologicalReaction>
</comment>
<reference evidence="39" key="1">
    <citation type="journal article" date="2022" name="bioRxiv">
        <title>Sequencing and chromosome-scale assembly of the giantPleurodeles waltlgenome.</title>
        <authorList>
            <person name="Brown T."/>
            <person name="Elewa A."/>
            <person name="Iarovenko S."/>
            <person name="Subramanian E."/>
            <person name="Araus A.J."/>
            <person name="Petzold A."/>
            <person name="Susuki M."/>
            <person name="Suzuki K.-i.T."/>
            <person name="Hayashi T."/>
            <person name="Toyoda A."/>
            <person name="Oliveira C."/>
            <person name="Osipova E."/>
            <person name="Leigh N.D."/>
            <person name="Simon A."/>
            <person name="Yun M.H."/>
        </authorList>
    </citation>
    <scope>NUCLEOTIDE SEQUENCE</scope>
    <source>
        <strain evidence="39">20211129_DDA</strain>
        <tissue evidence="39">Liver</tissue>
    </source>
</reference>
<dbReference type="InterPro" id="IPR036291">
    <property type="entry name" value="NAD(P)-bd_dom_sf"/>
</dbReference>
<evidence type="ECO:0000256" key="15">
    <source>
        <dbReference type="ARBA" id="ARBA00023239"/>
    </source>
</evidence>
<evidence type="ECO:0000256" key="8">
    <source>
        <dbReference type="ARBA" id="ARBA00013000"/>
    </source>
</evidence>
<comment type="catalytic activity">
    <reaction evidence="20">
        <text>a (3E)-enoyl-CoA = a 4-saturated (2E)-enoyl-CoA</text>
        <dbReference type="Rhea" id="RHEA:45228"/>
        <dbReference type="ChEBI" id="CHEBI:58521"/>
        <dbReference type="ChEBI" id="CHEBI:85097"/>
        <dbReference type="EC" id="5.3.3.8"/>
    </reaction>
    <physiologicalReaction direction="left-to-right" evidence="20">
        <dbReference type="Rhea" id="RHEA:45229"/>
    </physiologicalReaction>
</comment>
<dbReference type="GO" id="GO:0004165">
    <property type="term" value="F:delta(3)-delta(2)-enoyl-CoA isomerase activity"/>
    <property type="evidence" value="ECO:0007669"/>
    <property type="project" value="UniProtKB-EC"/>
</dbReference>
<comment type="catalytic activity">
    <reaction evidence="32">
        <text>(3S)-hydroxyhexadecanoyl-CoA + NAD(+) = 3-oxohexadecanoyl-CoA + NADH + H(+)</text>
        <dbReference type="Rhea" id="RHEA:31159"/>
        <dbReference type="ChEBI" id="CHEBI:15378"/>
        <dbReference type="ChEBI" id="CHEBI:57349"/>
        <dbReference type="ChEBI" id="CHEBI:57540"/>
        <dbReference type="ChEBI" id="CHEBI:57945"/>
        <dbReference type="ChEBI" id="CHEBI:62613"/>
    </reaction>
    <physiologicalReaction direction="left-to-right" evidence="32">
        <dbReference type="Rhea" id="RHEA:31160"/>
    </physiologicalReaction>
</comment>
<dbReference type="AlphaFoldDB" id="A0AAV7UEA0"/>
<dbReference type="PROSITE" id="PS00166">
    <property type="entry name" value="ENOYL_COA_HYDRATASE"/>
    <property type="match status" value="1"/>
</dbReference>
<dbReference type="SUPFAM" id="SSF48179">
    <property type="entry name" value="6-phosphogluconate dehydrogenase C-terminal domain-like"/>
    <property type="match status" value="2"/>
</dbReference>
<comment type="catalytic activity">
    <reaction evidence="17">
        <text>(3S)-hydroxydecanoyl-CoA = (2E)-decenoyl-CoA + H2O</text>
        <dbReference type="Rhea" id="RHEA:31191"/>
        <dbReference type="ChEBI" id="CHEBI:15377"/>
        <dbReference type="ChEBI" id="CHEBI:61406"/>
        <dbReference type="ChEBI" id="CHEBI:62616"/>
    </reaction>
    <physiologicalReaction direction="right-to-left" evidence="17">
        <dbReference type="Rhea" id="RHEA:31193"/>
    </physiologicalReaction>
</comment>
<evidence type="ECO:0000256" key="19">
    <source>
        <dbReference type="ARBA" id="ARBA00035909"/>
    </source>
</evidence>
<comment type="catalytic activity">
    <reaction evidence="18">
        <text>(3E,5Z)-octadienoyl-CoA = (2E,5Z)-octadienoyl-CoA</text>
        <dbReference type="Rhea" id="RHEA:49932"/>
        <dbReference type="ChEBI" id="CHEBI:85108"/>
        <dbReference type="ChEBI" id="CHEBI:131990"/>
    </reaction>
    <physiologicalReaction direction="right-to-left" evidence="18">
        <dbReference type="Rhea" id="RHEA:49934"/>
    </physiologicalReaction>
</comment>
<evidence type="ECO:0000256" key="35">
    <source>
        <dbReference type="ARBA" id="ARBA00049448"/>
    </source>
</evidence>
<dbReference type="Proteomes" id="UP001066276">
    <property type="component" value="Chromosome 3_1"/>
</dbReference>
<evidence type="ECO:0000256" key="1">
    <source>
        <dbReference type="ARBA" id="ARBA00000469"/>
    </source>
</evidence>
<keyword evidence="15" id="KW-0456">Lyase</keyword>
<dbReference type="FunFam" id="1.10.1040.50:FF:000006">
    <property type="entry name" value="Peroxisomal bifunctional enzyme"/>
    <property type="match status" value="1"/>
</dbReference>
<comment type="catalytic activity">
    <reaction evidence="19">
        <text>a 4-saturated-(3S)-3-hydroxyacyl-CoA = a (3E)-enoyl-CoA + H2O</text>
        <dbReference type="Rhea" id="RHEA:20724"/>
        <dbReference type="ChEBI" id="CHEBI:15377"/>
        <dbReference type="ChEBI" id="CHEBI:58521"/>
        <dbReference type="ChEBI" id="CHEBI:137480"/>
        <dbReference type="EC" id="4.2.1.17"/>
    </reaction>
    <physiologicalReaction direction="left-to-right" evidence="19">
        <dbReference type="Rhea" id="RHEA:20725"/>
    </physiologicalReaction>
</comment>
<comment type="catalytic activity">
    <reaction evidence="25">
        <text>(2S,3S)-3-hydroxy-2-methylbutanoyl-CoA = (2E)-2-methylbut-2-enoyl-CoA + H2O</text>
        <dbReference type="Rhea" id="RHEA:31119"/>
        <dbReference type="ChEBI" id="CHEBI:15377"/>
        <dbReference type="ChEBI" id="CHEBI:57312"/>
        <dbReference type="ChEBI" id="CHEBI:57337"/>
    </reaction>
    <physiologicalReaction direction="right-to-left" evidence="25">
        <dbReference type="Rhea" id="RHEA:31121"/>
    </physiologicalReaction>
</comment>
<evidence type="ECO:0000256" key="11">
    <source>
        <dbReference type="ARBA" id="ARBA00023027"/>
    </source>
</evidence>
<comment type="catalytic activity">
    <reaction evidence="21">
        <text>a (3Z)-enoyl-CoA = a 4-saturated (2E)-enoyl-CoA</text>
        <dbReference type="Rhea" id="RHEA:45900"/>
        <dbReference type="ChEBI" id="CHEBI:85097"/>
        <dbReference type="ChEBI" id="CHEBI:85489"/>
        <dbReference type="EC" id="5.3.3.8"/>
    </reaction>
    <physiologicalReaction direction="left-to-right" evidence="21">
        <dbReference type="Rhea" id="RHEA:45901"/>
    </physiologicalReaction>
</comment>
<evidence type="ECO:0000256" key="16">
    <source>
        <dbReference type="ARBA" id="ARBA00023268"/>
    </source>
</evidence>
<keyword evidence="13" id="KW-0576">Peroxisome</keyword>
<accession>A0AAV7UEA0</accession>
<evidence type="ECO:0000256" key="18">
    <source>
        <dbReference type="ARBA" id="ARBA00035863"/>
    </source>
</evidence>